<sequence length="62" mass="6953">MLPLNDLSLTPAIATVLFFVAVVAGYRYRRTWKAEGPRWQLWLFGVIAAVCLLILGFTPMAN</sequence>
<dbReference type="AlphaFoldDB" id="A0A0P1FS62"/>
<accession>A0A0P1FS62</accession>
<keyword evidence="1" id="KW-1133">Transmembrane helix</keyword>
<evidence type="ECO:0000313" key="2">
    <source>
        <dbReference type="EMBL" id="CUH68874.1"/>
    </source>
</evidence>
<feature type="transmembrane region" description="Helical" evidence="1">
    <location>
        <begin position="12"/>
        <end position="29"/>
    </location>
</feature>
<name>A0A0P1FS62_9RHOB</name>
<organism evidence="3 5">
    <name type="scientific">Thalassovita autumnalis</name>
    <dbReference type="NCBI Taxonomy" id="2072972"/>
    <lineage>
        <taxon>Bacteria</taxon>
        <taxon>Pseudomonadati</taxon>
        <taxon>Pseudomonadota</taxon>
        <taxon>Alphaproteobacteria</taxon>
        <taxon>Rhodobacterales</taxon>
        <taxon>Roseobacteraceae</taxon>
        <taxon>Thalassovita</taxon>
    </lineage>
</organism>
<evidence type="ECO:0000256" key="1">
    <source>
        <dbReference type="SAM" id="Phobius"/>
    </source>
</evidence>
<protein>
    <submittedName>
        <fullName evidence="3">Uncharacterized protein</fullName>
    </submittedName>
</protein>
<evidence type="ECO:0000313" key="5">
    <source>
        <dbReference type="Proteomes" id="UP000051887"/>
    </source>
</evidence>
<dbReference type="EMBL" id="CYSB01000036">
    <property type="protein sequence ID" value="CUH68874.1"/>
    <property type="molecule type" value="Genomic_DNA"/>
</dbReference>
<dbReference type="EMBL" id="CYSC01000020">
    <property type="protein sequence ID" value="CUH71406.1"/>
    <property type="molecule type" value="Genomic_DNA"/>
</dbReference>
<evidence type="ECO:0000313" key="4">
    <source>
        <dbReference type="Proteomes" id="UP000051086"/>
    </source>
</evidence>
<proteinExistence type="predicted"/>
<keyword evidence="1" id="KW-0812">Transmembrane</keyword>
<reference evidence="3 5" key="1">
    <citation type="submission" date="2015-09" db="EMBL/GenBank/DDBJ databases">
        <authorList>
            <consortium name="Swine Surveillance"/>
        </authorList>
    </citation>
    <scope>NUCLEOTIDE SEQUENCE [LARGE SCALE GENOMIC DNA]</scope>
    <source>
        <strain evidence="3 5">5120</strain>
    </source>
</reference>
<dbReference type="Proteomes" id="UP000051086">
    <property type="component" value="Unassembled WGS sequence"/>
</dbReference>
<gene>
    <name evidence="2" type="ORF">TL5118_02833</name>
    <name evidence="3" type="ORF">TL5120_01192</name>
</gene>
<evidence type="ECO:0000313" key="3">
    <source>
        <dbReference type="EMBL" id="CUH71406.1"/>
    </source>
</evidence>
<keyword evidence="4" id="KW-1185">Reference proteome</keyword>
<feature type="transmembrane region" description="Helical" evidence="1">
    <location>
        <begin position="41"/>
        <end position="61"/>
    </location>
</feature>
<reference evidence="2 4" key="2">
    <citation type="submission" date="2015-09" db="EMBL/GenBank/DDBJ databases">
        <authorList>
            <person name="Rodrigo-Torres L."/>
            <person name="Arahal D.R."/>
        </authorList>
    </citation>
    <scope>NUCLEOTIDE SEQUENCE [LARGE SCALE GENOMIC DNA]</scope>
    <source>
        <strain evidence="2 4">CECT 5118</strain>
    </source>
</reference>
<dbReference type="Proteomes" id="UP000051887">
    <property type="component" value="Unassembled WGS sequence"/>
</dbReference>
<keyword evidence="1" id="KW-0472">Membrane</keyword>